<dbReference type="KEGG" id="falb:HYN59_06080"/>
<keyword evidence="2" id="KW-1185">Reference proteome</keyword>
<gene>
    <name evidence="1" type="ORF">HYN59_06080</name>
</gene>
<proteinExistence type="predicted"/>
<evidence type="ECO:0000313" key="2">
    <source>
        <dbReference type="Proteomes" id="UP000244929"/>
    </source>
</evidence>
<accession>A0A2S1QWF5</accession>
<dbReference type="Proteomes" id="UP000244929">
    <property type="component" value="Chromosome"/>
</dbReference>
<protein>
    <recommendedName>
        <fullName evidence="3">Antirestriction protein ArdA</fullName>
    </recommendedName>
</protein>
<organism evidence="1 2">
    <name type="scientific">Flavobacterium album</name>
    <dbReference type="NCBI Taxonomy" id="2175091"/>
    <lineage>
        <taxon>Bacteria</taxon>
        <taxon>Pseudomonadati</taxon>
        <taxon>Bacteroidota</taxon>
        <taxon>Flavobacteriia</taxon>
        <taxon>Flavobacteriales</taxon>
        <taxon>Flavobacteriaceae</taxon>
        <taxon>Flavobacterium</taxon>
    </lineage>
</organism>
<dbReference type="RefSeq" id="WP_108777420.1">
    <property type="nucleotide sequence ID" value="NZ_CP029186.1"/>
</dbReference>
<dbReference type="AlphaFoldDB" id="A0A2S1QWF5"/>
<name>A0A2S1QWF5_9FLAO</name>
<reference evidence="1 2" key="1">
    <citation type="submission" date="2018-04" db="EMBL/GenBank/DDBJ databases">
        <title>Genome sequencing of Flavobacterium sp. HYN0059.</title>
        <authorList>
            <person name="Yi H."/>
            <person name="Baek C."/>
        </authorList>
    </citation>
    <scope>NUCLEOTIDE SEQUENCE [LARGE SCALE GENOMIC DNA]</scope>
    <source>
        <strain evidence="1 2">HYN0059</strain>
    </source>
</reference>
<sequence>MDKYAALTAQGRGAYLDALTNIGWFSLPHNDRAKTEEHITGIDDSNYFFYVLAHITRDAEGFDNGREYKELFEEIAALSSVKIVSADFEYHNEGFGIDELTGTVVTENRTYECPLEELMGWLDSDFVDWFVNQEVLAGENIEGRFFTLPATDQMAQYSFMPQEMYDKAIAAGILPDDPEYFMRDFE</sequence>
<dbReference type="OrthoDB" id="1362886at2"/>
<evidence type="ECO:0008006" key="3">
    <source>
        <dbReference type="Google" id="ProtNLM"/>
    </source>
</evidence>
<dbReference type="EMBL" id="CP029186">
    <property type="protein sequence ID" value="AWH84714.1"/>
    <property type="molecule type" value="Genomic_DNA"/>
</dbReference>
<evidence type="ECO:0000313" key="1">
    <source>
        <dbReference type="EMBL" id="AWH84714.1"/>
    </source>
</evidence>